<dbReference type="SUPFAM" id="SSF55120">
    <property type="entry name" value="Pseudouridine synthase"/>
    <property type="match status" value="1"/>
</dbReference>
<dbReference type="InterPro" id="IPR020094">
    <property type="entry name" value="TruA/RsuA/RluB/E/F_N"/>
</dbReference>
<dbReference type="Proteomes" id="UP000054560">
    <property type="component" value="Unassembled WGS sequence"/>
</dbReference>
<evidence type="ECO:0000256" key="2">
    <source>
        <dbReference type="SAM" id="MobiDB-lite"/>
    </source>
</evidence>
<evidence type="ECO:0008006" key="5">
    <source>
        <dbReference type="Google" id="ProtNLM"/>
    </source>
</evidence>
<reference evidence="3 4" key="1">
    <citation type="submission" date="2011-02" db="EMBL/GenBank/DDBJ databases">
        <title>The Genome Sequence of Sphaeroforma arctica JP610.</title>
        <authorList>
            <consortium name="The Broad Institute Genome Sequencing Platform"/>
            <person name="Russ C."/>
            <person name="Cuomo C."/>
            <person name="Young S.K."/>
            <person name="Zeng Q."/>
            <person name="Gargeya S."/>
            <person name="Alvarado L."/>
            <person name="Berlin A."/>
            <person name="Chapman S.B."/>
            <person name="Chen Z."/>
            <person name="Freedman E."/>
            <person name="Gellesch M."/>
            <person name="Goldberg J."/>
            <person name="Griggs A."/>
            <person name="Gujja S."/>
            <person name="Heilman E."/>
            <person name="Heiman D."/>
            <person name="Howarth C."/>
            <person name="Mehta T."/>
            <person name="Neiman D."/>
            <person name="Pearson M."/>
            <person name="Roberts A."/>
            <person name="Saif S."/>
            <person name="Shea T."/>
            <person name="Shenoy N."/>
            <person name="Sisk P."/>
            <person name="Stolte C."/>
            <person name="Sykes S."/>
            <person name="White J."/>
            <person name="Yandava C."/>
            <person name="Burger G."/>
            <person name="Gray M.W."/>
            <person name="Holland P.W.H."/>
            <person name="King N."/>
            <person name="Lang F.B.F."/>
            <person name="Roger A.J."/>
            <person name="Ruiz-Trillo I."/>
            <person name="Haas B."/>
            <person name="Nusbaum C."/>
            <person name="Birren B."/>
        </authorList>
    </citation>
    <scope>NUCLEOTIDE SEQUENCE [LARGE SCALE GENOMIC DNA]</scope>
    <source>
        <strain evidence="3 4">JP610</strain>
    </source>
</reference>
<dbReference type="AlphaFoldDB" id="A0A0L0FWF8"/>
<feature type="compositionally biased region" description="Polar residues" evidence="2">
    <location>
        <begin position="102"/>
        <end position="111"/>
    </location>
</feature>
<proteinExistence type="predicted"/>
<dbReference type="OrthoDB" id="10256309at2759"/>
<feature type="region of interest" description="Disordered" evidence="2">
    <location>
        <begin position="93"/>
        <end position="250"/>
    </location>
</feature>
<evidence type="ECO:0000256" key="1">
    <source>
        <dbReference type="ARBA" id="ARBA00023235"/>
    </source>
</evidence>
<evidence type="ECO:0000313" key="3">
    <source>
        <dbReference type="EMBL" id="KNC81147.1"/>
    </source>
</evidence>
<dbReference type="GO" id="GO:0003723">
    <property type="term" value="F:RNA binding"/>
    <property type="evidence" value="ECO:0007669"/>
    <property type="project" value="InterPro"/>
</dbReference>
<feature type="compositionally biased region" description="Basic and acidic residues" evidence="2">
    <location>
        <begin position="172"/>
        <end position="247"/>
    </location>
</feature>
<keyword evidence="1" id="KW-0413">Isomerase</keyword>
<accession>A0A0L0FWF8</accession>
<sequence>MFSRTPKLIGVVCSQRSTQTAQLGSVALTSFPAFRCNTSRNTHTFTYGYKGISHYPKSYACISRHTHTHTSTPHTTDTLSGQFKQSQIGNLLGLGSSKEMSDTLTPAMQESSPKRVKIDTDAGSNVVSSTVSGGDTASDSVKAADTTTEKDSNTENKDVTPPTESSDGTGVAEDKSGKDKRAERKDKYKNGRDNKNTRGGRGGRDGKTHSQYSNEKHGSRNREAVAAREYERRDHRGENQRKPKELAEGEVAVPRKPKRKVAFLLSYCGTGYYGMQINAGVATIEEELRQAFEKAGVVSPENAVDLKKVRGMFILEDSILSAFAPSHSTEYSQSDEAVWRPLTQPMEEAKDEFDEENEKAMPDVSDVAKTTTDKPAESATETAVGATTTPPIETEMETETETATEAVPATDSENVSAP</sequence>
<keyword evidence="4" id="KW-1185">Reference proteome</keyword>
<evidence type="ECO:0000313" key="4">
    <source>
        <dbReference type="Proteomes" id="UP000054560"/>
    </source>
</evidence>
<dbReference type="eggNOG" id="KOG2553">
    <property type="taxonomic scope" value="Eukaryota"/>
</dbReference>
<feature type="region of interest" description="Disordered" evidence="2">
    <location>
        <begin position="349"/>
        <end position="418"/>
    </location>
</feature>
<dbReference type="EMBL" id="KQ242064">
    <property type="protein sequence ID" value="KNC81147.1"/>
    <property type="molecule type" value="Genomic_DNA"/>
</dbReference>
<protein>
    <recommendedName>
        <fullName evidence="5">Pseudouridine synthase I TruA alpha/beta domain-containing protein</fullName>
    </recommendedName>
</protein>
<organism evidence="3 4">
    <name type="scientific">Sphaeroforma arctica JP610</name>
    <dbReference type="NCBI Taxonomy" id="667725"/>
    <lineage>
        <taxon>Eukaryota</taxon>
        <taxon>Ichthyosporea</taxon>
        <taxon>Ichthyophonida</taxon>
        <taxon>Sphaeroforma</taxon>
    </lineage>
</organism>
<dbReference type="InterPro" id="IPR020103">
    <property type="entry name" value="PsdUridine_synth_cat_dom_sf"/>
</dbReference>
<dbReference type="RefSeq" id="XP_014155049.1">
    <property type="nucleotide sequence ID" value="XM_014299574.1"/>
</dbReference>
<gene>
    <name evidence="3" type="ORF">SARC_06514</name>
</gene>
<dbReference type="STRING" id="667725.A0A0L0FWF8"/>
<name>A0A0L0FWF8_9EUKA</name>
<dbReference type="GeneID" id="25907018"/>
<dbReference type="GO" id="GO:0009982">
    <property type="term" value="F:pseudouridine synthase activity"/>
    <property type="evidence" value="ECO:0007669"/>
    <property type="project" value="InterPro"/>
</dbReference>
<feature type="compositionally biased region" description="Low complexity" evidence="2">
    <location>
        <begin position="122"/>
        <end position="140"/>
    </location>
</feature>
<feature type="compositionally biased region" description="Basic and acidic residues" evidence="2">
    <location>
        <begin position="147"/>
        <end position="158"/>
    </location>
</feature>
<dbReference type="Gene3D" id="3.30.70.580">
    <property type="entry name" value="Pseudouridine synthase I, catalytic domain, N-terminal subdomain"/>
    <property type="match status" value="1"/>
</dbReference>
<dbReference type="GO" id="GO:0001522">
    <property type="term" value="P:pseudouridine synthesis"/>
    <property type="evidence" value="ECO:0007669"/>
    <property type="project" value="InterPro"/>
</dbReference>